<name>A0ABP0V9K5_9BRYO</name>
<sequence>MASASDKGVSGGTPKTNKARAGDLGRGSPVKSRLQSPSRASSPSGVATGLQERTATAIKNKCIGCDSNLQKKRKMSLLGADKAELLAFVQEARPGFLAKRSRPDPLK</sequence>
<organism evidence="2 3">
    <name type="scientific">Sphagnum jensenii</name>
    <dbReference type="NCBI Taxonomy" id="128206"/>
    <lineage>
        <taxon>Eukaryota</taxon>
        <taxon>Viridiplantae</taxon>
        <taxon>Streptophyta</taxon>
        <taxon>Embryophyta</taxon>
        <taxon>Bryophyta</taxon>
        <taxon>Sphagnophytina</taxon>
        <taxon>Sphagnopsida</taxon>
        <taxon>Sphagnales</taxon>
        <taxon>Sphagnaceae</taxon>
        <taxon>Sphagnum</taxon>
    </lineage>
</organism>
<comment type="caution">
    <text evidence="2">The sequence shown here is derived from an EMBL/GenBank/DDBJ whole genome shotgun (WGS) entry which is preliminary data.</text>
</comment>
<accession>A0ABP0V9K5</accession>
<evidence type="ECO:0000313" key="2">
    <source>
        <dbReference type="EMBL" id="CAK9251079.1"/>
    </source>
</evidence>
<keyword evidence="3" id="KW-1185">Reference proteome</keyword>
<reference evidence="2" key="1">
    <citation type="submission" date="2024-02" db="EMBL/GenBank/DDBJ databases">
        <authorList>
            <consortium name="ELIXIR-Norway"/>
            <consortium name="Elixir Norway"/>
        </authorList>
    </citation>
    <scope>NUCLEOTIDE SEQUENCE</scope>
</reference>
<feature type="compositionally biased region" description="Polar residues" evidence="1">
    <location>
        <begin position="33"/>
        <end position="45"/>
    </location>
</feature>
<feature type="region of interest" description="Disordered" evidence="1">
    <location>
        <begin position="1"/>
        <end position="52"/>
    </location>
</feature>
<proteinExistence type="predicted"/>
<evidence type="ECO:0000313" key="3">
    <source>
        <dbReference type="Proteomes" id="UP001497444"/>
    </source>
</evidence>
<protein>
    <submittedName>
        <fullName evidence="2">Uncharacterized protein</fullName>
    </submittedName>
</protein>
<evidence type="ECO:0000256" key="1">
    <source>
        <dbReference type="SAM" id="MobiDB-lite"/>
    </source>
</evidence>
<gene>
    <name evidence="2" type="ORF">CSSPJE1EN1_LOCUS26457</name>
</gene>
<dbReference type="Proteomes" id="UP001497444">
    <property type="component" value="Unassembled WGS sequence"/>
</dbReference>
<dbReference type="EMBL" id="CAXAQS010000314">
    <property type="protein sequence ID" value="CAK9251079.1"/>
    <property type="molecule type" value="Genomic_DNA"/>
</dbReference>